<name>A0ABS0IN74_9BACT</name>
<dbReference type="EMBL" id="JADQDQ010000019">
    <property type="protein sequence ID" value="MBF9239821.1"/>
    <property type="molecule type" value="Genomic_DNA"/>
</dbReference>
<evidence type="ECO:0000313" key="2">
    <source>
        <dbReference type="Proteomes" id="UP000597617"/>
    </source>
</evidence>
<accession>A0ABS0IN74</accession>
<comment type="caution">
    <text evidence="1">The sequence shown here is derived from an EMBL/GenBank/DDBJ whole genome shotgun (WGS) entry which is preliminary data.</text>
</comment>
<proteinExistence type="predicted"/>
<protein>
    <recommendedName>
        <fullName evidence="3">STAS/SEC14 domain-containing protein</fullName>
    </recommendedName>
</protein>
<organism evidence="1 2">
    <name type="scientific">Hymenobacter jeongseonensis</name>
    <dbReference type="NCBI Taxonomy" id="2791027"/>
    <lineage>
        <taxon>Bacteria</taxon>
        <taxon>Pseudomonadati</taxon>
        <taxon>Bacteroidota</taxon>
        <taxon>Cytophagia</taxon>
        <taxon>Cytophagales</taxon>
        <taxon>Hymenobacteraceae</taxon>
        <taxon>Hymenobacter</taxon>
    </lineage>
</organism>
<dbReference type="RefSeq" id="WP_196284172.1">
    <property type="nucleotide sequence ID" value="NZ_JADQDQ010000019.1"/>
</dbReference>
<keyword evidence="2" id="KW-1185">Reference proteome</keyword>
<evidence type="ECO:0008006" key="3">
    <source>
        <dbReference type="Google" id="ProtNLM"/>
    </source>
</evidence>
<gene>
    <name evidence="1" type="ORF">I2I05_20675</name>
</gene>
<reference evidence="1 2" key="1">
    <citation type="submission" date="2020-11" db="EMBL/GenBank/DDBJ databases">
        <authorList>
            <person name="Kim M.K."/>
        </authorList>
    </citation>
    <scope>NUCLEOTIDE SEQUENCE [LARGE SCALE GENOMIC DNA]</scope>
    <source>
        <strain evidence="1 2">BT683</strain>
    </source>
</reference>
<dbReference type="Proteomes" id="UP000597617">
    <property type="component" value="Unassembled WGS sequence"/>
</dbReference>
<sequence>MSALAFYDLAYHADPPLLRGRHLRPLRAEEVTESCELVLAAARRRDCAGWLLDGRATPYGQPPALRHWLREDYWPRVQAALGRPVRVAFLVTPAVRLELDRLGYEQAEALPLGVGHVGWFLEEEDALAWLAP</sequence>
<evidence type="ECO:0000313" key="1">
    <source>
        <dbReference type="EMBL" id="MBF9239821.1"/>
    </source>
</evidence>